<organism evidence="1 2">
    <name type="scientific">Actinopolymorpha pittospori</name>
    <dbReference type="NCBI Taxonomy" id="648752"/>
    <lineage>
        <taxon>Bacteria</taxon>
        <taxon>Bacillati</taxon>
        <taxon>Actinomycetota</taxon>
        <taxon>Actinomycetes</taxon>
        <taxon>Propionibacteriales</taxon>
        <taxon>Actinopolymorphaceae</taxon>
        <taxon>Actinopolymorpha</taxon>
    </lineage>
</organism>
<sequence>MTVIAIRRDSNEFIEIDFDLPEVEGIDQAHDQALVELECVESGWAMLSWAYERAGNGELRAKNLAILDRVRRINSLLDHLDGCLQGMEDLLTEPSSGTQTSFAAKPPCARQRLVPAPAPTARFECRHLTADAPARGAREVSR</sequence>
<gene>
    <name evidence="1" type="ORF">HEB94_006716</name>
</gene>
<protein>
    <submittedName>
        <fullName evidence="1">Uncharacterized protein</fullName>
    </submittedName>
</protein>
<dbReference type="Proteomes" id="UP000638648">
    <property type="component" value="Unassembled WGS sequence"/>
</dbReference>
<proteinExistence type="predicted"/>
<accession>A0A927N3Z4</accession>
<dbReference type="AlphaFoldDB" id="A0A927N3Z4"/>
<name>A0A927N3Z4_9ACTN</name>
<evidence type="ECO:0000313" key="2">
    <source>
        <dbReference type="Proteomes" id="UP000638648"/>
    </source>
</evidence>
<evidence type="ECO:0000313" key="1">
    <source>
        <dbReference type="EMBL" id="MBE1609868.1"/>
    </source>
</evidence>
<dbReference type="EMBL" id="JADBEM010000001">
    <property type="protein sequence ID" value="MBE1609868.1"/>
    <property type="molecule type" value="Genomic_DNA"/>
</dbReference>
<reference evidence="1" key="1">
    <citation type="submission" date="2020-10" db="EMBL/GenBank/DDBJ databases">
        <title>Sequencing the genomes of 1000 actinobacteria strains.</title>
        <authorList>
            <person name="Klenk H.-P."/>
        </authorList>
    </citation>
    <scope>NUCLEOTIDE SEQUENCE</scope>
    <source>
        <strain evidence="1">DSM 45354</strain>
    </source>
</reference>
<comment type="caution">
    <text evidence="1">The sequence shown here is derived from an EMBL/GenBank/DDBJ whole genome shotgun (WGS) entry which is preliminary data.</text>
</comment>
<keyword evidence="2" id="KW-1185">Reference proteome</keyword>
<dbReference type="RefSeq" id="WP_192753364.1">
    <property type="nucleotide sequence ID" value="NZ_BAABJL010000284.1"/>
</dbReference>